<feature type="transmembrane region" description="Helical" evidence="1">
    <location>
        <begin position="115"/>
        <end position="139"/>
    </location>
</feature>
<proteinExistence type="predicted"/>
<evidence type="ECO:0000256" key="1">
    <source>
        <dbReference type="SAM" id="Phobius"/>
    </source>
</evidence>
<keyword evidence="1" id="KW-0472">Membrane</keyword>
<dbReference type="InterPro" id="IPR046486">
    <property type="entry name" value="DUF6579"/>
</dbReference>
<accession>A0A8H5ACB9</accession>
<dbReference type="AlphaFoldDB" id="A0A8H5ACB9"/>
<protein>
    <submittedName>
        <fullName evidence="2">Uncharacterized protein</fullName>
    </submittedName>
</protein>
<dbReference type="EMBL" id="JAAFOW010001032">
    <property type="protein sequence ID" value="KAF5262736.1"/>
    <property type="molecule type" value="Genomic_DNA"/>
</dbReference>
<name>A0A8H5ACB9_FUSOX</name>
<dbReference type="Pfam" id="PF20219">
    <property type="entry name" value="DUF6579"/>
    <property type="match status" value="1"/>
</dbReference>
<organism evidence="2 3">
    <name type="scientific">Fusarium oxysporum</name>
    <name type="common">Fusarium vascular wilt</name>
    <dbReference type="NCBI Taxonomy" id="5507"/>
    <lineage>
        <taxon>Eukaryota</taxon>
        <taxon>Fungi</taxon>
        <taxon>Dikarya</taxon>
        <taxon>Ascomycota</taxon>
        <taxon>Pezizomycotina</taxon>
        <taxon>Sordariomycetes</taxon>
        <taxon>Hypocreomycetidae</taxon>
        <taxon>Hypocreales</taxon>
        <taxon>Nectriaceae</taxon>
        <taxon>Fusarium</taxon>
        <taxon>Fusarium oxysporum species complex</taxon>
    </lineage>
</organism>
<gene>
    <name evidence="2" type="ORF">FOXYS1_6534</name>
</gene>
<comment type="caution">
    <text evidence="2">The sequence shown here is derived from an EMBL/GenBank/DDBJ whole genome shotgun (WGS) entry which is preliminary data.</text>
</comment>
<feature type="transmembrane region" description="Helical" evidence="1">
    <location>
        <begin position="159"/>
        <end position="182"/>
    </location>
</feature>
<reference evidence="2" key="1">
    <citation type="submission" date="2020-02" db="EMBL/GenBank/DDBJ databases">
        <title>Identification and distribution of gene clusters putatively required for synthesis of sphingolipid metabolism inhibitors in phylogenetically diverse species of the filamentous fungus Fusarium.</title>
        <authorList>
            <person name="Kim H.-S."/>
            <person name="Busman M."/>
            <person name="Brown D.W."/>
            <person name="Divon H."/>
            <person name="Uhlig S."/>
            <person name="Proctor R.H."/>
        </authorList>
    </citation>
    <scope>NUCLEOTIDE SEQUENCE [LARGE SCALE GENOMIC DNA]</scope>
    <source>
        <strain evidence="2">NRRL 39464</strain>
    </source>
</reference>
<keyword evidence="1" id="KW-0812">Transmembrane</keyword>
<feature type="transmembrane region" description="Helical" evidence="1">
    <location>
        <begin position="32"/>
        <end position="51"/>
    </location>
</feature>
<evidence type="ECO:0000313" key="3">
    <source>
        <dbReference type="Proteomes" id="UP000558688"/>
    </source>
</evidence>
<feature type="transmembrane region" description="Helical" evidence="1">
    <location>
        <begin position="80"/>
        <end position="103"/>
    </location>
</feature>
<keyword evidence="1" id="KW-1133">Transmembrane helix</keyword>
<sequence>MARQRDRRFVFWSIHRDPFPEATTPLSRFGRYLLASVLFVVQLTLLVGVPATPSLLAWCTQNQLWPALIDSGLEKEAREVLGYLILDTILLVLMIWGAVPVFAVTRMSGSRGRMLTYAAFGGIAMVFVCVSIRTMYLTWTWSLLFEPATGDARLAGRCKFISLTLGVLLCLGCASVIIYSFYTARFGTPLVIQQMLDDAAHLLCSTKMRAEALTYNSAYLVVIIVERSLAGPRIIASLNYQQALILARQLGPLVLGLSQLLTQRGERRASRQQEQTYQEVRDALPQLLNGIQAREIRVVPNAFNSTPAFLAYFEAAALGSISLVLLDVASAIRRVGASLDAIRSELEIANVARVQGWGHGGFGVYVHRFVQNEMAAVDGTQDGQHHFFYVWHPDSDWYPAFEGRQAEDPLGPAFGGYHHDLATICLRMRADREALIATTDYGRAALFHLVIPAYYPLVMDHPIAFADELLPLVITGGRHRGTDLVWFAIHRYRGDERLHLNFIGRLDPDCSNLAMRGGYVGFVGSWFGAAGCALASAAFPPCAPVAAALCEPFVATMIASATTMMSGVIFDSCTRETTPVLGNPIFLE</sequence>
<evidence type="ECO:0000313" key="2">
    <source>
        <dbReference type="EMBL" id="KAF5262736.1"/>
    </source>
</evidence>
<dbReference type="Proteomes" id="UP000558688">
    <property type="component" value="Unassembled WGS sequence"/>
</dbReference>